<feature type="compositionally biased region" description="Acidic residues" evidence="1">
    <location>
        <begin position="278"/>
        <end position="289"/>
    </location>
</feature>
<feature type="region of interest" description="Disordered" evidence="1">
    <location>
        <begin position="234"/>
        <end position="291"/>
    </location>
</feature>
<gene>
    <name evidence="3" type="ORF">NAEGRDRAFT_78591</name>
</gene>
<feature type="compositionally biased region" description="Basic and acidic residues" evidence="1">
    <location>
        <begin position="740"/>
        <end position="766"/>
    </location>
</feature>
<dbReference type="Gene3D" id="2.60.60.30">
    <property type="entry name" value="sav2460 like domains"/>
    <property type="match status" value="2"/>
</dbReference>
<dbReference type="PANTHER" id="PTHR32097:SF17">
    <property type="entry name" value="CAMP-BINDING PROTEIN 1-RELATED"/>
    <property type="match status" value="1"/>
</dbReference>
<dbReference type="PROSITE" id="PS50004">
    <property type="entry name" value="C2"/>
    <property type="match status" value="1"/>
</dbReference>
<dbReference type="SMART" id="SM00239">
    <property type="entry name" value="C2"/>
    <property type="match status" value="1"/>
</dbReference>
<dbReference type="GeneID" id="8849601"/>
<feature type="compositionally biased region" description="Low complexity" evidence="1">
    <location>
        <begin position="519"/>
        <end position="532"/>
    </location>
</feature>
<dbReference type="OrthoDB" id="73919at2759"/>
<dbReference type="InterPro" id="IPR035892">
    <property type="entry name" value="C2_domain_sf"/>
</dbReference>
<dbReference type="RefSeq" id="XP_002680896.1">
    <property type="nucleotide sequence ID" value="XM_002680850.1"/>
</dbReference>
<dbReference type="SUPFAM" id="SSF49562">
    <property type="entry name" value="C2 domain (Calcium/lipid-binding domain, CaLB)"/>
    <property type="match status" value="1"/>
</dbReference>
<feature type="region of interest" description="Disordered" evidence="1">
    <location>
        <begin position="44"/>
        <end position="63"/>
    </location>
</feature>
<dbReference type="Pfam" id="PF00168">
    <property type="entry name" value="C2"/>
    <property type="match status" value="1"/>
</dbReference>
<evidence type="ECO:0000256" key="1">
    <source>
        <dbReference type="SAM" id="MobiDB-lite"/>
    </source>
</evidence>
<dbReference type="KEGG" id="ngr:NAEGRDRAFT_78591"/>
<proteinExistence type="predicted"/>
<evidence type="ECO:0000259" key="2">
    <source>
        <dbReference type="PROSITE" id="PS50004"/>
    </source>
</evidence>
<keyword evidence="3" id="KW-0418">Kinase</keyword>
<sequence>MLNKTKLAAALSPPNSPLSITHSTTNPTTFSTFPFKNSHNFVFNLPPINPQQNTESSTSPSLATSNISNTRFIATLQWKSKSTLTHDVDLVAILLNKYGGIHDVCFFNNLDQVKGLKHSGDDRNGFKNLDSNRMKEQLKDDTIPLEKAISDSNEYIELDLSQVDQEVRCIVFLASCYAGTVLSELSFASCNLYQYVNDQELKLAISSKLDNQRDVSGQVFAIIQLRGGDAEVISTSVVPGKEKENTNKDDDDDEGSAMDNSSISQSPGNSSHLKPAEQENDETTQEDETSASVNSSYYWQIVSKQVDIGHNERFIDAFMYAMCKDVLPENIFISMKNRLTYIIHLRQEEKKNLNKENMAIANLLKDDDHDDDEEYIVRVYSELTGSILIDQLIVEEVHKYLSSVQVSAEKPPFIPTLKDEALLQEINAKKDVNPYDENEKKESEKPSIASQISMQKSYTFNEDRVKIFIGWQALSGRSYSRYYLTTTVLFFGKYGTRLGHIDQYTPKLSLARIENHTNTASTAGNSSSSIANDKPSVGNNSPRNATSNTASSNNLSTSSHAIKPTPAAVFYKDNLFESGKENDLCAEIDLSRLPKSVHSIMVVVTASSNAQDSGFQELKDPFVKISTPSVGDLYRYQLNTADKAHQSFIACKLTCLRNPNESSGINFTSKKNQINSMVSSGSFIGLTKWKISNIGEYSYGVHPLIDPKLKAQIQSYVTTIDLPPCIELTTQAEIEEEEREREAEKLLAEQDKASDAEKPQEKKENVEEVVSVGDDLDLIVVEEKSEEKKEKPRCFRISKQEVRTVGFDFSTVKNLDALQVLEFSQYGKLLTGAKPIMVNEENDLRKRKLALSKKNDSNSDIQMTGSFVLKEEDEDEEHELPRQDQMLQSLSSFHRVDLNYSKEPHAPYFMCFLLKFKDISGNEEEEGLDYSLIPEKQINAFRLWNVDEKVDMCIAKMRNVYNVDGSTDALEVFNCHQHANLAVIAYRGGQRDEWFIEVLDEIIEFQSPARKYLRSILQKCQFDISEPSNDIFRVPAKETTSVSKDFVKDKRDLVLGFGVVGNGGQKHILNAEVELYDHFGRYIGKVFDGYSDMDAKLKHRPINFLTIYTQDDEEQFDVRVRDLVESSNVKYIVANIEVKSRSVLNENSQVYCRVVGMRTGQEIIRVQTAGSVFLDKYTKKEEKYEVNEDGYDSADESDNDIIVTMCVIELYKGGWKIVGCGEKNIVNLIPKYIAPKPEGLKMEVSRGRNLLPVDHGSADPYLRVKLNEKNTRKGSKKQKVRTKIVNRTVNPDWHEPHTIHIFDYEDYLIVKCMDYQKTRDQYMGEFRVKVGDLLRLHNIGRERRFILREAEYWKAKEGKLIGSKKDSALATPAMGEVYIKFSPCAASEVTIKK</sequence>
<name>D2V4S5_NAEGR</name>
<dbReference type="InterPro" id="IPR051324">
    <property type="entry name" value="Stress/Tellurium_Resist"/>
</dbReference>
<dbReference type="InterPro" id="IPR003325">
    <property type="entry name" value="TerD"/>
</dbReference>
<feature type="compositionally biased region" description="Low complexity" evidence="1">
    <location>
        <begin position="539"/>
        <end position="559"/>
    </location>
</feature>
<dbReference type="GO" id="GO:0016301">
    <property type="term" value="F:kinase activity"/>
    <property type="evidence" value="ECO:0007669"/>
    <property type="project" value="UniProtKB-KW"/>
</dbReference>
<protein>
    <submittedName>
        <fullName evidence="3">Serine/threonine kinase</fullName>
    </submittedName>
</protein>
<feature type="compositionally biased region" description="Polar residues" evidence="1">
    <location>
        <begin position="50"/>
        <end position="63"/>
    </location>
</feature>
<dbReference type="Pfam" id="PF02342">
    <property type="entry name" value="TerD"/>
    <property type="match status" value="2"/>
</dbReference>
<reference evidence="3 4" key="1">
    <citation type="journal article" date="2010" name="Cell">
        <title>The genome of Naegleria gruberi illuminates early eukaryotic versatility.</title>
        <authorList>
            <person name="Fritz-Laylin L.K."/>
            <person name="Prochnik S.E."/>
            <person name="Ginger M.L."/>
            <person name="Dacks J.B."/>
            <person name="Carpenter M.L."/>
            <person name="Field M.C."/>
            <person name="Kuo A."/>
            <person name="Paredez A."/>
            <person name="Chapman J."/>
            <person name="Pham J."/>
            <person name="Shu S."/>
            <person name="Neupane R."/>
            <person name="Cipriano M."/>
            <person name="Mancuso J."/>
            <person name="Tu H."/>
            <person name="Salamov A."/>
            <person name="Lindquist E."/>
            <person name="Shapiro H."/>
            <person name="Lucas S."/>
            <person name="Grigoriev I.V."/>
            <person name="Cande W.Z."/>
            <person name="Fulton C."/>
            <person name="Rokhsar D.S."/>
            <person name="Dawson S.C."/>
        </authorList>
    </citation>
    <scope>NUCLEOTIDE SEQUENCE [LARGE SCALE GENOMIC DNA]</scope>
    <source>
        <strain evidence="3 4">NEG-M</strain>
    </source>
</reference>
<dbReference type="Proteomes" id="UP000006671">
    <property type="component" value="Unassembled WGS sequence"/>
</dbReference>
<dbReference type="CDD" id="cd00030">
    <property type="entry name" value="C2"/>
    <property type="match status" value="1"/>
</dbReference>
<dbReference type="VEuPathDB" id="AmoebaDB:NAEGRDRAFT_78591"/>
<dbReference type="STRING" id="5762.D2V4S5"/>
<feature type="region of interest" description="Disordered" evidence="1">
    <location>
        <begin position="737"/>
        <end position="767"/>
    </location>
</feature>
<evidence type="ECO:0000313" key="3">
    <source>
        <dbReference type="EMBL" id="EFC48152.1"/>
    </source>
</evidence>
<dbReference type="PANTHER" id="PTHR32097">
    <property type="entry name" value="CAMP-BINDING PROTEIN 1-RELATED"/>
    <property type="match status" value="1"/>
</dbReference>
<feature type="compositionally biased region" description="Low complexity" evidence="1">
    <location>
        <begin position="261"/>
        <end position="271"/>
    </location>
</feature>
<accession>D2V4S5</accession>
<dbReference type="InParanoid" id="D2V4S5"/>
<dbReference type="EMBL" id="GG738852">
    <property type="protein sequence ID" value="EFC48152.1"/>
    <property type="molecule type" value="Genomic_DNA"/>
</dbReference>
<feature type="region of interest" description="Disordered" evidence="1">
    <location>
        <begin position="519"/>
        <end position="559"/>
    </location>
</feature>
<evidence type="ECO:0000313" key="4">
    <source>
        <dbReference type="Proteomes" id="UP000006671"/>
    </source>
</evidence>
<dbReference type="CDD" id="cd06974">
    <property type="entry name" value="TerD_like"/>
    <property type="match status" value="1"/>
</dbReference>
<feature type="region of interest" description="Disordered" evidence="1">
    <location>
        <begin position="1"/>
        <end position="23"/>
    </location>
</feature>
<keyword evidence="3" id="KW-0808">Transferase</keyword>
<feature type="domain" description="C2" evidence="2">
    <location>
        <begin position="1219"/>
        <end position="1343"/>
    </location>
</feature>
<dbReference type="Gene3D" id="2.60.40.150">
    <property type="entry name" value="C2 domain"/>
    <property type="match status" value="1"/>
</dbReference>
<organism evidence="4">
    <name type="scientific">Naegleria gruberi</name>
    <name type="common">Amoeba</name>
    <dbReference type="NCBI Taxonomy" id="5762"/>
    <lineage>
        <taxon>Eukaryota</taxon>
        <taxon>Discoba</taxon>
        <taxon>Heterolobosea</taxon>
        <taxon>Tetramitia</taxon>
        <taxon>Eutetramitia</taxon>
        <taxon>Vahlkampfiidae</taxon>
        <taxon>Naegleria</taxon>
    </lineage>
</organism>
<dbReference type="OMA" id="GHIDQYT"/>
<keyword evidence="4" id="KW-1185">Reference proteome</keyword>
<dbReference type="InterPro" id="IPR000008">
    <property type="entry name" value="C2_dom"/>
</dbReference>